<protein>
    <submittedName>
        <fullName evidence="2">Uncharacterized protein</fullName>
    </submittedName>
</protein>
<comment type="caution">
    <text evidence="2">The sequence shown here is derived from an EMBL/GenBank/DDBJ whole genome shotgun (WGS) entry which is preliminary data.</text>
</comment>
<feature type="compositionally biased region" description="Polar residues" evidence="1">
    <location>
        <begin position="16"/>
        <end position="34"/>
    </location>
</feature>
<reference evidence="2" key="1">
    <citation type="journal article" date="2022" name="bioRxiv">
        <title>Sequencing and chromosome-scale assembly of the giantPleurodeles waltlgenome.</title>
        <authorList>
            <person name="Brown T."/>
            <person name="Elewa A."/>
            <person name="Iarovenko S."/>
            <person name="Subramanian E."/>
            <person name="Araus A.J."/>
            <person name="Petzold A."/>
            <person name="Susuki M."/>
            <person name="Suzuki K.-i.T."/>
            <person name="Hayashi T."/>
            <person name="Toyoda A."/>
            <person name="Oliveira C."/>
            <person name="Osipova E."/>
            <person name="Leigh N.D."/>
            <person name="Simon A."/>
            <person name="Yun M.H."/>
        </authorList>
    </citation>
    <scope>NUCLEOTIDE SEQUENCE</scope>
    <source>
        <strain evidence="2">20211129_DDA</strain>
        <tissue evidence="2">Liver</tissue>
    </source>
</reference>
<gene>
    <name evidence="2" type="ORF">NDU88_005728</name>
</gene>
<feature type="region of interest" description="Disordered" evidence="1">
    <location>
        <begin position="61"/>
        <end position="151"/>
    </location>
</feature>
<dbReference type="AlphaFoldDB" id="A0AAV7QLH6"/>
<feature type="compositionally biased region" description="Basic and acidic residues" evidence="1">
    <location>
        <begin position="70"/>
        <end position="82"/>
    </location>
</feature>
<evidence type="ECO:0000256" key="1">
    <source>
        <dbReference type="SAM" id="MobiDB-lite"/>
    </source>
</evidence>
<feature type="region of interest" description="Disordered" evidence="1">
    <location>
        <begin position="163"/>
        <end position="223"/>
    </location>
</feature>
<feature type="compositionally biased region" description="Basic residues" evidence="1">
    <location>
        <begin position="1"/>
        <end position="13"/>
    </location>
</feature>
<dbReference type="Proteomes" id="UP001066276">
    <property type="component" value="Chromosome 6"/>
</dbReference>
<sequence length="223" mass="23928">MEGKPAKKTPKKTRGTDWSTGAPSTLEPSESSIPLTPAEGEHISAIIKKCLESFAPLLLRGSGPGLSIEGAEKGESHGHASKSEQSGGKGQTPPGDPLTAWDIAGKVIEPPKAMGNPPRVIGKAIPGSPGYNNKSRRPGNGHPASSDRKNMEKIIQRHFLHARNPGGRARSHYMRQEGGEQEEKKEGQEGEEFRELAERFQDNGLRNSREIPTLHGGPMVVGI</sequence>
<evidence type="ECO:0000313" key="2">
    <source>
        <dbReference type="EMBL" id="KAJ1139353.1"/>
    </source>
</evidence>
<proteinExistence type="predicted"/>
<keyword evidence="3" id="KW-1185">Reference proteome</keyword>
<organism evidence="2 3">
    <name type="scientific">Pleurodeles waltl</name>
    <name type="common">Iberian ribbed newt</name>
    <dbReference type="NCBI Taxonomy" id="8319"/>
    <lineage>
        <taxon>Eukaryota</taxon>
        <taxon>Metazoa</taxon>
        <taxon>Chordata</taxon>
        <taxon>Craniata</taxon>
        <taxon>Vertebrata</taxon>
        <taxon>Euteleostomi</taxon>
        <taxon>Amphibia</taxon>
        <taxon>Batrachia</taxon>
        <taxon>Caudata</taxon>
        <taxon>Salamandroidea</taxon>
        <taxon>Salamandridae</taxon>
        <taxon>Pleurodelinae</taxon>
        <taxon>Pleurodeles</taxon>
    </lineage>
</organism>
<name>A0AAV7QLH6_PLEWA</name>
<accession>A0AAV7QLH6</accession>
<feature type="compositionally biased region" description="Basic and acidic residues" evidence="1">
    <location>
        <begin position="174"/>
        <end position="201"/>
    </location>
</feature>
<evidence type="ECO:0000313" key="3">
    <source>
        <dbReference type="Proteomes" id="UP001066276"/>
    </source>
</evidence>
<feature type="region of interest" description="Disordered" evidence="1">
    <location>
        <begin position="1"/>
        <end position="37"/>
    </location>
</feature>
<dbReference type="EMBL" id="JANPWB010000010">
    <property type="protein sequence ID" value="KAJ1139353.1"/>
    <property type="molecule type" value="Genomic_DNA"/>
</dbReference>